<evidence type="ECO:0000313" key="3">
    <source>
        <dbReference type="EMBL" id="HGQ64445.1"/>
    </source>
</evidence>
<evidence type="ECO:0000313" key="2">
    <source>
        <dbReference type="EMBL" id="HGQ35622.1"/>
    </source>
</evidence>
<gene>
    <name evidence="3" type="ORF">ENU08_04295</name>
    <name evidence="2" type="ORF">ENU41_02970</name>
</gene>
<keyword evidence="1" id="KW-1133">Transmembrane helix</keyword>
<dbReference type="AlphaFoldDB" id="A0A7C4NKR3"/>
<feature type="transmembrane region" description="Helical" evidence="1">
    <location>
        <begin position="54"/>
        <end position="72"/>
    </location>
</feature>
<keyword evidence="1" id="KW-0472">Membrane</keyword>
<protein>
    <submittedName>
        <fullName evidence="3">Uncharacterized protein</fullName>
    </submittedName>
</protein>
<dbReference type="EMBL" id="DTCK01000016">
    <property type="protein sequence ID" value="HGQ35622.1"/>
    <property type="molecule type" value="Genomic_DNA"/>
</dbReference>
<proteinExistence type="predicted"/>
<organism evidence="3">
    <name type="scientific">Ignisphaera aggregans</name>
    <dbReference type="NCBI Taxonomy" id="334771"/>
    <lineage>
        <taxon>Archaea</taxon>
        <taxon>Thermoproteota</taxon>
        <taxon>Thermoprotei</taxon>
        <taxon>Desulfurococcales</taxon>
        <taxon>Desulfurococcaceae</taxon>
        <taxon>Ignisphaera</taxon>
    </lineage>
</organism>
<dbReference type="EMBL" id="DTBD01000033">
    <property type="protein sequence ID" value="HGQ64445.1"/>
    <property type="molecule type" value="Genomic_DNA"/>
</dbReference>
<accession>A0A7C4NKR3</accession>
<feature type="transmembrane region" description="Helical" evidence="1">
    <location>
        <begin position="12"/>
        <end position="34"/>
    </location>
</feature>
<keyword evidence="1" id="KW-0812">Transmembrane</keyword>
<name>A0A7C4NKR3_9CREN</name>
<comment type="caution">
    <text evidence="3">The sequence shown here is derived from an EMBL/GenBank/DDBJ whole genome shotgun (WGS) entry which is preliminary data.</text>
</comment>
<evidence type="ECO:0000256" key="1">
    <source>
        <dbReference type="SAM" id="Phobius"/>
    </source>
</evidence>
<reference evidence="3" key="1">
    <citation type="journal article" date="2020" name="mSystems">
        <title>Genome- and Community-Level Interaction Insights into Carbon Utilization and Element Cycling Functions of Hydrothermarchaeota in Hydrothermal Sediment.</title>
        <authorList>
            <person name="Zhou Z."/>
            <person name="Liu Y."/>
            <person name="Xu W."/>
            <person name="Pan J."/>
            <person name="Luo Z.H."/>
            <person name="Li M."/>
        </authorList>
    </citation>
    <scope>NUCLEOTIDE SEQUENCE [LARGE SCALE GENOMIC DNA]</scope>
    <source>
        <strain evidence="3">SpSt-637</strain>
        <strain evidence="2">SpSt-667</strain>
    </source>
</reference>
<sequence>MYVKGQSELLTVIMYIGLALVVGVTMLSYFSSVISSYNDQVLLSNHIQYEASNVIVNVISYDVGASTLWLLLKRVDGSRNGFFIAVDTGSQYISCSKIYVYYPHLDDDGILCNSNNDCVESITIFSGSMDKVYIPWEGSLSDFLSYSKAMGYTIGNMHICRIENICAYSDNTGICNENIIAKLNLPGDTKVARIFIVTLYSNKPYIVGLYEVLLE</sequence>